<dbReference type="Pfam" id="PF04572">
    <property type="entry name" value="Gb3_synth"/>
    <property type="match status" value="1"/>
</dbReference>
<name>A0AB73IGD1_9BURK</name>
<keyword evidence="1" id="KW-0808">Transferase</keyword>
<dbReference type="GO" id="GO:0016758">
    <property type="term" value="F:hexosyltransferase activity"/>
    <property type="evidence" value="ECO:0007669"/>
    <property type="project" value="TreeGrafter"/>
</dbReference>
<comment type="caution">
    <text evidence="3">The sequence shown here is derived from an EMBL/GenBank/DDBJ whole genome shotgun (WGS) entry which is preliminary data.</text>
</comment>
<dbReference type="PANTHER" id="PTHR12042:SF21">
    <property type="entry name" value="ALPHA1,4-GALACTOSYLTRANSFERASE 1-RELATED"/>
    <property type="match status" value="1"/>
</dbReference>
<dbReference type="AlphaFoldDB" id="A0AB73IGD1"/>
<evidence type="ECO:0000313" key="3">
    <source>
        <dbReference type="EMBL" id="MDP9648761.1"/>
    </source>
</evidence>
<proteinExistence type="predicted"/>
<dbReference type="RefSeq" id="WP_392394427.1">
    <property type="nucleotide sequence ID" value="NZ_JAURTK010000005.1"/>
</dbReference>
<dbReference type="GO" id="GO:0016020">
    <property type="term" value="C:membrane"/>
    <property type="evidence" value="ECO:0007669"/>
    <property type="project" value="GOC"/>
</dbReference>
<dbReference type="InterPro" id="IPR051981">
    <property type="entry name" value="Glycosyltransf_32"/>
</dbReference>
<dbReference type="GO" id="GO:0006688">
    <property type="term" value="P:glycosphingolipid biosynthetic process"/>
    <property type="evidence" value="ECO:0007669"/>
    <property type="project" value="TreeGrafter"/>
</dbReference>
<dbReference type="EMBL" id="JAURTK010000005">
    <property type="protein sequence ID" value="MDP9648761.1"/>
    <property type="molecule type" value="Genomic_DNA"/>
</dbReference>
<accession>A0AB73IGD1</accession>
<feature type="domain" description="Alpha 1,4-glycosyltransferase" evidence="2">
    <location>
        <begin position="169"/>
        <end position="210"/>
    </location>
</feature>
<dbReference type="PANTHER" id="PTHR12042">
    <property type="entry name" value="LACTOSYLCERAMIDE 4-ALPHA-GALACTOSYLTRANSFERASE ALPHA- 1,4-GALACTOSYLTRANSFERASE"/>
    <property type="match status" value="1"/>
</dbReference>
<protein>
    <recommendedName>
        <fullName evidence="2">Alpha 1,4-glycosyltransferase domain-containing protein</fullName>
    </recommendedName>
</protein>
<dbReference type="InterPro" id="IPR007652">
    <property type="entry name" value="A1-4-GlycosylTfrase_dom"/>
</dbReference>
<evidence type="ECO:0000259" key="2">
    <source>
        <dbReference type="Pfam" id="PF04572"/>
    </source>
</evidence>
<organism evidence="3 4">
    <name type="scientific">Paraburkholderia caledonica</name>
    <dbReference type="NCBI Taxonomy" id="134536"/>
    <lineage>
        <taxon>Bacteria</taxon>
        <taxon>Pseudomonadati</taxon>
        <taxon>Pseudomonadota</taxon>
        <taxon>Betaproteobacteria</taxon>
        <taxon>Burkholderiales</taxon>
        <taxon>Burkholderiaceae</taxon>
        <taxon>Paraburkholderia</taxon>
    </lineage>
</organism>
<sequence length="288" mass="32360">MSSARFASFWHGPELSAYEVACLSSFTAYGSDVALYTYGEVENVPKGVVVKDASEIVKSDALTAFSIDGTPSMAHFTDYFRFVMFTKTEEIWVDTDMLLLRAFDRSLEGNIIGRESATSICTALLRLDPADPRLLELLQRIEAMKGTSIKWGDTGPRLLTSVYGVNAGVPESDFYPVHFDDYYKVFLPQYFDECAALCANSYSLHLWNNRVVKMGLFKRVGPPRGSFLHHVFEQIGANKLFREFYPANVMQAMIDNVEQKVGRDEGFRKLLQIGMPVVKTAIVKRLGV</sequence>
<evidence type="ECO:0000256" key="1">
    <source>
        <dbReference type="ARBA" id="ARBA00022679"/>
    </source>
</evidence>
<dbReference type="SUPFAM" id="SSF53448">
    <property type="entry name" value="Nucleotide-diphospho-sugar transferases"/>
    <property type="match status" value="1"/>
</dbReference>
<dbReference type="InterPro" id="IPR029044">
    <property type="entry name" value="Nucleotide-diphossugar_trans"/>
</dbReference>
<reference evidence="3" key="1">
    <citation type="submission" date="2023-07" db="EMBL/GenBank/DDBJ databases">
        <title>Sorghum-associated microbial communities from plants grown in Nebraska, USA.</title>
        <authorList>
            <person name="Schachtman D."/>
        </authorList>
    </citation>
    <scope>NUCLEOTIDE SEQUENCE</scope>
    <source>
        <strain evidence="3">DS1061</strain>
    </source>
</reference>
<dbReference type="Proteomes" id="UP001229486">
    <property type="component" value="Unassembled WGS sequence"/>
</dbReference>
<evidence type="ECO:0000313" key="4">
    <source>
        <dbReference type="Proteomes" id="UP001229486"/>
    </source>
</evidence>
<gene>
    <name evidence="3" type="ORF">J2793_004227</name>
</gene>